<comment type="subcellular location">
    <subcellularLocation>
        <location evidence="1">Cytoplasm</location>
    </subcellularLocation>
</comment>
<dbReference type="Proteomes" id="UP001212097">
    <property type="component" value="Chromosome"/>
</dbReference>
<evidence type="ECO:0000256" key="10">
    <source>
        <dbReference type="ARBA" id="ARBA00029774"/>
    </source>
</evidence>
<evidence type="ECO:0000256" key="3">
    <source>
        <dbReference type="ARBA" id="ARBA00012584"/>
    </source>
</evidence>
<dbReference type="SUPFAM" id="SSF55821">
    <property type="entry name" value="YrdC/RibB"/>
    <property type="match status" value="1"/>
</dbReference>
<keyword evidence="8" id="KW-0547">Nucleotide-binding</keyword>
<feature type="compositionally biased region" description="Acidic residues" evidence="12">
    <location>
        <begin position="1"/>
        <end position="25"/>
    </location>
</feature>
<evidence type="ECO:0000256" key="5">
    <source>
        <dbReference type="ARBA" id="ARBA00022679"/>
    </source>
</evidence>
<keyword evidence="15" id="KW-1185">Reference proteome</keyword>
<dbReference type="NCBIfam" id="TIGR00057">
    <property type="entry name" value="L-threonylcarbamoyladenylate synthase"/>
    <property type="match status" value="1"/>
</dbReference>
<dbReference type="PANTHER" id="PTHR17490:SF16">
    <property type="entry name" value="THREONYLCARBAMOYL-AMP SYNTHASE"/>
    <property type="match status" value="1"/>
</dbReference>
<dbReference type="InterPro" id="IPR006070">
    <property type="entry name" value="Sua5-like_dom"/>
</dbReference>
<feature type="compositionally biased region" description="Low complexity" evidence="12">
    <location>
        <begin position="313"/>
        <end position="330"/>
    </location>
</feature>
<dbReference type="InterPro" id="IPR050156">
    <property type="entry name" value="TC-AMP_synthase_SUA5"/>
</dbReference>
<keyword evidence="7 14" id="KW-0548">Nucleotidyltransferase</keyword>
<organism evidence="14 15">
    <name type="scientific">Cutibacterium equinum</name>
    <dbReference type="NCBI Taxonomy" id="3016342"/>
    <lineage>
        <taxon>Bacteria</taxon>
        <taxon>Bacillati</taxon>
        <taxon>Actinomycetota</taxon>
        <taxon>Actinomycetes</taxon>
        <taxon>Propionibacteriales</taxon>
        <taxon>Propionibacteriaceae</taxon>
        <taxon>Cutibacterium</taxon>
    </lineage>
</organism>
<evidence type="ECO:0000313" key="14">
    <source>
        <dbReference type="EMBL" id="WCC80930.1"/>
    </source>
</evidence>
<sequence length="330" mass="34423">MGAMDETDQTTVEDNELTETPDVESTDSQAETVVVEDATEDSGITPLILDVTNPQTCEDALEQAADVIADGECIVIPTDTVYGIGADAFDALAVQRLLNAKERGRDMPPPVLVSDAVALPALCQHIPEAAEALAQKYWPGGLTLILRAQESLGMDLGQTNGTLAVRVPDQEQTRELLRMTGPLAVSSANKSGQPAALTAQEAADQLGVSVAVYLDAGPSQVATSSTIIDFVSTTDGKIVRQGALSLEAIHEVAPDVVAMEEPTDQPAEEDTSEAESTAEDIAANEPSPVAQAQSEPLATDDVAGADQTDTIAETPTVELTETPVTSADDE</sequence>
<keyword evidence="9" id="KW-0067">ATP-binding</keyword>
<dbReference type="EC" id="2.7.7.87" evidence="3"/>
<comment type="similarity">
    <text evidence="2">Belongs to the SUA5 family.</text>
</comment>
<evidence type="ECO:0000256" key="12">
    <source>
        <dbReference type="SAM" id="MobiDB-lite"/>
    </source>
</evidence>
<dbReference type="InterPro" id="IPR017945">
    <property type="entry name" value="DHBP_synth_RibB-like_a/b_dom"/>
</dbReference>
<dbReference type="Pfam" id="PF01300">
    <property type="entry name" value="Sua5_yciO_yrdC"/>
    <property type="match status" value="1"/>
</dbReference>
<reference evidence="14 15" key="1">
    <citation type="submission" date="2023-01" db="EMBL/GenBank/DDBJ databases">
        <authorList>
            <person name="Lee S.H."/>
            <person name="Jung H.S."/>
            <person name="Yun J.U."/>
        </authorList>
    </citation>
    <scope>NUCLEOTIDE SEQUENCE [LARGE SCALE GENOMIC DNA]</scope>
    <source>
        <strain evidence="14 15">CBA3108</strain>
    </source>
</reference>
<dbReference type="PANTHER" id="PTHR17490">
    <property type="entry name" value="SUA5"/>
    <property type="match status" value="1"/>
</dbReference>
<evidence type="ECO:0000256" key="2">
    <source>
        <dbReference type="ARBA" id="ARBA00007663"/>
    </source>
</evidence>
<evidence type="ECO:0000256" key="8">
    <source>
        <dbReference type="ARBA" id="ARBA00022741"/>
    </source>
</evidence>
<name>A0ABY7R1W9_9ACTN</name>
<protein>
    <recommendedName>
        <fullName evidence="10">L-threonylcarbamoyladenylate synthase</fullName>
        <ecNumber evidence="3">2.7.7.87</ecNumber>
    </recommendedName>
    <alternativeName>
        <fullName evidence="10">L-threonylcarbamoyladenylate synthase</fullName>
    </alternativeName>
</protein>
<keyword evidence="4" id="KW-0963">Cytoplasm</keyword>
<evidence type="ECO:0000259" key="13">
    <source>
        <dbReference type="PROSITE" id="PS51163"/>
    </source>
</evidence>
<feature type="region of interest" description="Disordered" evidence="12">
    <location>
        <begin position="1"/>
        <end position="31"/>
    </location>
</feature>
<evidence type="ECO:0000256" key="1">
    <source>
        <dbReference type="ARBA" id="ARBA00004496"/>
    </source>
</evidence>
<feature type="compositionally biased region" description="Acidic residues" evidence="12">
    <location>
        <begin position="261"/>
        <end position="278"/>
    </location>
</feature>
<gene>
    <name evidence="14" type="ORF">O6R08_05655</name>
</gene>
<dbReference type="GO" id="GO:0061710">
    <property type="term" value="F:L-threonylcarbamoyladenylate synthase"/>
    <property type="evidence" value="ECO:0007669"/>
    <property type="project" value="UniProtKB-EC"/>
</dbReference>
<accession>A0ABY7R1W9</accession>
<evidence type="ECO:0000256" key="7">
    <source>
        <dbReference type="ARBA" id="ARBA00022695"/>
    </source>
</evidence>
<evidence type="ECO:0000313" key="15">
    <source>
        <dbReference type="Proteomes" id="UP001212097"/>
    </source>
</evidence>
<dbReference type="EMBL" id="CP115668">
    <property type="protein sequence ID" value="WCC80930.1"/>
    <property type="molecule type" value="Genomic_DNA"/>
</dbReference>
<keyword evidence="5 14" id="KW-0808">Transferase</keyword>
<comment type="catalytic activity">
    <reaction evidence="11">
        <text>L-threonine + hydrogencarbonate + ATP = L-threonylcarbamoyladenylate + diphosphate + H2O</text>
        <dbReference type="Rhea" id="RHEA:36407"/>
        <dbReference type="ChEBI" id="CHEBI:15377"/>
        <dbReference type="ChEBI" id="CHEBI:17544"/>
        <dbReference type="ChEBI" id="CHEBI:30616"/>
        <dbReference type="ChEBI" id="CHEBI:33019"/>
        <dbReference type="ChEBI" id="CHEBI:57926"/>
        <dbReference type="ChEBI" id="CHEBI:73682"/>
        <dbReference type="EC" id="2.7.7.87"/>
    </reaction>
</comment>
<reference evidence="14 15" key="2">
    <citation type="submission" date="2023-06" db="EMBL/GenBank/DDBJ databases">
        <title>The Gram-positive Non-spore-bearing Anaerobic Bacilli of Human Feces.</title>
        <authorList>
            <person name="Eggerth A.H."/>
        </authorList>
    </citation>
    <scope>NUCLEOTIDE SEQUENCE [LARGE SCALE GENOMIC DNA]</scope>
    <source>
        <strain evidence="14 15">CBA3108</strain>
    </source>
</reference>
<evidence type="ECO:0000256" key="11">
    <source>
        <dbReference type="ARBA" id="ARBA00048366"/>
    </source>
</evidence>
<evidence type="ECO:0000256" key="4">
    <source>
        <dbReference type="ARBA" id="ARBA00022490"/>
    </source>
</evidence>
<dbReference type="PROSITE" id="PS51163">
    <property type="entry name" value="YRDC"/>
    <property type="match status" value="1"/>
</dbReference>
<evidence type="ECO:0000256" key="6">
    <source>
        <dbReference type="ARBA" id="ARBA00022694"/>
    </source>
</evidence>
<dbReference type="Gene3D" id="3.90.870.10">
    <property type="entry name" value="DHBP synthase"/>
    <property type="match status" value="1"/>
</dbReference>
<proteinExistence type="inferred from homology"/>
<evidence type="ECO:0000256" key="9">
    <source>
        <dbReference type="ARBA" id="ARBA00022840"/>
    </source>
</evidence>
<keyword evidence="6" id="KW-0819">tRNA processing</keyword>
<feature type="domain" description="YrdC-like" evidence="13">
    <location>
        <begin position="58"/>
        <end position="244"/>
    </location>
</feature>
<feature type="region of interest" description="Disordered" evidence="12">
    <location>
        <begin position="255"/>
        <end position="330"/>
    </location>
</feature>